<dbReference type="Gene3D" id="3.10.10.10">
    <property type="entry name" value="HIV Type 1 Reverse Transcriptase, subunit A, domain 1"/>
    <property type="match status" value="1"/>
</dbReference>
<sequence length="499" mass="56504">METCYICVKIRRSSIRYCGRSDSEKLLDSDHESLPAGTSVHSLRDGISAHNTGNNDLVDTFSLFKTYLDGKIATLHKDLAVGNENFATKLKQEVSVKLKGEGNQIQFNFNCEIMADLVKLQKRIPDEDAACLKLVSGAILKVKKRNKLIRIADKSPAGWKTVREYESDDLASDSEDEKRIRSAETRAIRSIKEKKRPHPYRTATATVSAPSAPMPNQHNVRQNNYQQPPFRTGRRREPHLRTSVTTATSLVTGELSAPSYSVQNQTPTSMSFKNNKSANVHSKFVNEAISELLDIGCVIETPFQPFVVNPLSVAVQSSGKKRLILDLSELNVFIKKERIKFEDWKVALNYFTKDCYQFKFDLKSGYFHYDVCTKQQTYLGFCWNNKFYCFTVLAFGLSSAPYLFTKCLRPIVKYWRENGVDIVLYLDDGLGMGKNKQEASECSSFVKTSLLEAGFLINMEKSIFEPVQCLEWLGLVWNSSDFSISISDRRIENTLSIIG</sequence>
<keyword evidence="4" id="KW-1185">Reference proteome</keyword>
<evidence type="ECO:0000256" key="1">
    <source>
        <dbReference type="SAM" id="MobiDB-lite"/>
    </source>
</evidence>
<gene>
    <name evidence="3" type="ORF">MGAL_10B019339</name>
</gene>
<reference evidence="3" key="1">
    <citation type="submission" date="2018-11" db="EMBL/GenBank/DDBJ databases">
        <authorList>
            <person name="Alioto T."/>
            <person name="Alioto T."/>
        </authorList>
    </citation>
    <scope>NUCLEOTIDE SEQUENCE</scope>
</reference>
<dbReference type="OrthoDB" id="6153629at2759"/>
<dbReference type="PANTHER" id="PTHR33050">
    <property type="entry name" value="REVERSE TRANSCRIPTASE DOMAIN-CONTAINING PROTEIN"/>
    <property type="match status" value="1"/>
</dbReference>
<comment type="caution">
    <text evidence="3">The sequence shown here is derived from an EMBL/GenBank/DDBJ whole genome shotgun (WGS) entry which is preliminary data.</text>
</comment>
<name>A0A8B6BRZ8_MYTGA</name>
<accession>A0A8B6BRZ8</accession>
<dbReference type="Gene3D" id="3.30.70.270">
    <property type="match status" value="1"/>
</dbReference>
<dbReference type="InterPro" id="IPR052055">
    <property type="entry name" value="Hepadnavirus_pol/RT"/>
</dbReference>
<evidence type="ECO:0000313" key="3">
    <source>
        <dbReference type="EMBL" id="VDH94398.1"/>
    </source>
</evidence>
<feature type="compositionally biased region" description="Polar residues" evidence="1">
    <location>
        <begin position="214"/>
        <end position="229"/>
    </location>
</feature>
<evidence type="ECO:0000313" key="4">
    <source>
        <dbReference type="Proteomes" id="UP000596742"/>
    </source>
</evidence>
<dbReference type="InterPro" id="IPR000477">
    <property type="entry name" value="RT_dom"/>
</dbReference>
<organism evidence="3 4">
    <name type="scientific">Mytilus galloprovincialis</name>
    <name type="common">Mediterranean mussel</name>
    <dbReference type="NCBI Taxonomy" id="29158"/>
    <lineage>
        <taxon>Eukaryota</taxon>
        <taxon>Metazoa</taxon>
        <taxon>Spiralia</taxon>
        <taxon>Lophotrochozoa</taxon>
        <taxon>Mollusca</taxon>
        <taxon>Bivalvia</taxon>
        <taxon>Autobranchia</taxon>
        <taxon>Pteriomorphia</taxon>
        <taxon>Mytilida</taxon>
        <taxon>Mytiloidea</taxon>
        <taxon>Mytilidae</taxon>
        <taxon>Mytilinae</taxon>
        <taxon>Mytilus</taxon>
    </lineage>
</organism>
<feature type="compositionally biased region" description="Low complexity" evidence="1">
    <location>
        <begin position="202"/>
        <end position="211"/>
    </location>
</feature>
<dbReference type="Pfam" id="PF00078">
    <property type="entry name" value="RVT_1"/>
    <property type="match status" value="1"/>
</dbReference>
<dbReference type="EMBL" id="UYJE01000593">
    <property type="protein sequence ID" value="VDH94398.1"/>
    <property type="molecule type" value="Genomic_DNA"/>
</dbReference>
<evidence type="ECO:0000259" key="2">
    <source>
        <dbReference type="Pfam" id="PF00078"/>
    </source>
</evidence>
<dbReference type="InterPro" id="IPR043128">
    <property type="entry name" value="Rev_trsase/Diguanyl_cyclase"/>
</dbReference>
<dbReference type="InterPro" id="IPR043502">
    <property type="entry name" value="DNA/RNA_pol_sf"/>
</dbReference>
<proteinExistence type="predicted"/>
<dbReference type="Proteomes" id="UP000596742">
    <property type="component" value="Unassembled WGS sequence"/>
</dbReference>
<dbReference type="PANTHER" id="PTHR33050:SF7">
    <property type="entry name" value="RIBONUCLEASE H"/>
    <property type="match status" value="1"/>
</dbReference>
<protein>
    <recommendedName>
        <fullName evidence="2">Reverse transcriptase domain-containing protein</fullName>
    </recommendedName>
</protein>
<dbReference type="AlphaFoldDB" id="A0A8B6BRZ8"/>
<dbReference type="SUPFAM" id="SSF56672">
    <property type="entry name" value="DNA/RNA polymerases"/>
    <property type="match status" value="1"/>
</dbReference>
<dbReference type="CDD" id="cd03714">
    <property type="entry name" value="RT_DIRS1"/>
    <property type="match status" value="1"/>
</dbReference>
<feature type="domain" description="Reverse transcriptase" evidence="2">
    <location>
        <begin position="341"/>
        <end position="475"/>
    </location>
</feature>
<feature type="region of interest" description="Disordered" evidence="1">
    <location>
        <begin position="195"/>
        <end position="242"/>
    </location>
</feature>